<proteinExistence type="predicted"/>
<dbReference type="GeneID" id="19525501"/>
<reference evidence="2" key="1">
    <citation type="submission" date="2014-09" db="EMBL/GenBank/DDBJ databases">
        <authorList>
            <person name="Sauder A.B."/>
            <person name="McKenzie Q.R."/>
            <person name="Temple L.M."/>
            <person name="Alexis B.K."/>
            <person name="Al-Atrache Z."/>
            <person name="Lewis L.O."/>
            <person name="Loesser-Casey K.E."/>
            <person name="Mitchell K.J."/>
        </authorList>
    </citation>
    <scope>NUCLEOTIDE SEQUENCE [LARGE SCALE GENOMIC DNA]</scope>
</reference>
<protein>
    <submittedName>
        <fullName evidence="1">I-BasI</fullName>
    </submittedName>
</protein>
<name>A0A024AZU0_9CAUD</name>
<organism evidence="1 2">
    <name type="scientific">Bacillus phage Evoli</name>
    <dbReference type="NCBI Taxonomy" id="1486658"/>
    <lineage>
        <taxon>Viruses</taxon>
        <taxon>Duplodnaviria</taxon>
        <taxon>Heunggongvirae</taxon>
        <taxon>Uroviricota</taxon>
        <taxon>Caudoviricetes</taxon>
        <taxon>Herelleviridae</taxon>
        <taxon>Bastillevirinae</taxon>
        <taxon>Bastillevirus</taxon>
        <taxon>Bastillevirus evoli</taxon>
    </lineage>
</organism>
<evidence type="ECO:0000313" key="2">
    <source>
        <dbReference type="Proteomes" id="UP000026901"/>
    </source>
</evidence>
<accession>A0A024AZU0</accession>
<evidence type="ECO:0000313" key="1">
    <source>
        <dbReference type="EMBL" id="AHZ09884.1"/>
    </source>
</evidence>
<keyword evidence="2" id="KW-1185">Reference proteome</keyword>
<sequence length="65" mass="7772">MGLLKQLFCKHPKVSDSFGVYSKKEGNDNLVIEWEGKKCVDCDKYWSKHQIKKIERNYYDPLDFK</sequence>
<dbReference type="KEGG" id="vg:19525501"/>
<dbReference type="EMBL" id="KJ489398">
    <property type="protein sequence ID" value="AHZ09884.1"/>
    <property type="molecule type" value="Genomic_DNA"/>
</dbReference>
<dbReference type="RefSeq" id="YP_009035681.1">
    <property type="nucleotide sequence ID" value="NC_024207.1"/>
</dbReference>
<dbReference type="Proteomes" id="UP000026901">
    <property type="component" value="Segment"/>
</dbReference>